<keyword evidence="1" id="KW-0472">Membrane</keyword>
<comment type="caution">
    <text evidence="2">The sequence shown here is derived from an EMBL/GenBank/DDBJ whole genome shotgun (WGS) entry which is preliminary data.</text>
</comment>
<keyword evidence="1" id="KW-0812">Transmembrane</keyword>
<accession>A0A9X1A9F4</accession>
<dbReference type="AlphaFoldDB" id="A0A9X1A9F4"/>
<gene>
    <name evidence="2" type="ORF">J1C56_08980</name>
</gene>
<reference evidence="2" key="2">
    <citation type="submission" date="2021-03" db="EMBL/GenBank/DDBJ databases">
        <authorList>
            <person name="Artuso I."/>
            <person name="Turrini P."/>
            <person name="Pirolo M."/>
            <person name="Lugli G.A."/>
            <person name="Ventura M."/>
            <person name="Visca P."/>
        </authorList>
    </citation>
    <scope>NUCLEOTIDE SEQUENCE</scope>
    <source>
        <strain evidence="2">LMG 26462</strain>
    </source>
</reference>
<dbReference type="Proteomes" id="UP001138921">
    <property type="component" value="Unassembled WGS sequence"/>
</dbReference>
<proteinExistence type="predicted"/>
<evidence type="ECO:0000313" key="3">
    <source>
        <dbReference type="Proteomes" id="UP001138921"/>
    </source>
</evidence>
<dbReference type="EMBL" id="JAFLWW010000002">
    <property type="protein sequence ID" value="MBT1155724.1"/>
    <property type="molecule type" value="Genomic_DNA"/>
</dbReference>
<feature type="transmembrane region" description="Helical" evidence="1">
    <location>
        <begin position="31"/>
        <end position="54"/>
    </location>
</feature>
<organism evidence="2 3">
    <name type="scientific">Aminobacter anthyllidis</name>
    <dbReference type="NCBI Taxonomy" id="1035067"/>
    <lineage>
        <taxon>Bacteria</taxon>
        <taxon>Pseudomonadati</taxon>
        <taxon>Pseudomonadota</taxon>
        <taxon>Alphaproteobacteria</taxon>
        <taxon>Hyphomicrobiales</taxon>
        <taxon>Phyllobacteriaceae</taxon>
        <taxon>Aminobacter</taxon>
    </lineage>
</organism>
<evidence type="ECO:0000256" key="1">
    <source>
        <dbReference type="SAM" id="Phobius"/>
    </source>
</evidence>
<evidence type="ECO:0000313" key="2">
    <source>
        <dbReference type="EMBL" id="MBT1155724.1"/>
    </source>
</evidence>
<protein>
    <submittedName>
        <fullName evidence="2">Uncharacterized protein</fullName>
    </submittedName>
</protein>
<keyword evidence="3" id="KW-1185">Reference proteome</keyword>
<keyword evidence="1" id="KW-1133">Transmembrane helix</keyword>
<reference evidence="2" key="1">
    <citation type="journal article" date="2021" name="Microorganisms">
        <title>Phylogenomic Reconstruction and Metabolic Potential of the Genus Aminobacter.</title>
        <authorList>
            <person name="Artuso I."/>
            <person name="Turrini P."/>
            <person name="Pirolo M."/>
            <person name="Lugli G.A."/>
            <person name="Ventura M."/>
            <person name="Visca P."/>
        </authorList>
    </citation>
    <scope>NUCLEOTIDE SEQUENCE</scope>
    <source>
        <strain evidence="2">LMG 26462</strain>
    </source>
</reference>
<sequence>MGPFIRIALRYGVGGIIGYQLADQLAGDPDVVAVATVVATAAVGFVTEGFYMLARNLGWRT</sequence>
<dbReference type="RefSeq" id="WP_214388017.1">
    <property type="nucleotide sequence ID" value="NZ_JAFLWW010000002.1"/>
</dbReference>
<name>A0A9X1A9F4_9HYPH</name>